<evidence type="ECO:0000256" key="5">
    <source>
        <dbReference type="SAM" id="SignalP"/>
    </source>
</evidence>
<reference evidence="8 9" key="1">
    <citation type="submission" date="2019-03" db="EMBL/GenBank/DDBJ databases">
        <title>Genomic Encyclopedia of Type Strains, Phase IV (KMG-IV): sequencing the most valuable type-strain genomes for metagenomic binning, comparative biology and taxonomic classification.</title>
        <authorList>
            <person name="Goeker M."/>
        </authorList>
    </citation>
    <scope>NUCLEOTIDE SEQUENCE [LARGE SCALE GENOMIC DNA]</scope>
    <source>
        <strain evidence="8 9">DSM 24455</strain>
    </source>
</reference>
<evidence type="ECO:0000256" key="2">
    <source>
        <dbReference type="ARBA" id="ARBA00010333"/>
    </source>
</evidence>
<dbReference type="Pfam" id="PF00497">
    <property type="entry name" value="SBP_bac_3"/>
    <property type="match status" value="1"/>
</dbReference>
<accession>A0A4R7KT76</accession>
<gene>
    <name evidence="8" type="ORF">EDD71_10247</name>
</gene>
<feature type="domain" description="Solute-binding protein family 3/N-terminal" evidence="6">
    <location>
        <begin position="39"/>
        <end position="262"/>
    </location>
</feature>
<evidence type="ECO:0000256" key="4">
    <source>
        <dbReference type="RuleBase" id="RU003744"/>
    </source>
</evidence>
<dbReference type="PROSITE" id="PS51257">
    <property type="entry name" value="PROKAR_LIPOPROTEIN"/>
    <property type="match status" value="1"/>
</dbReference>
<comment type="subcellular location">
    <subcellularLocation>
        <location evidence="1">Cell envelope</location>
    </subcellularLocation>
</comment>
<feature type="chain" id="PRO_5039108064" evidence="5">
    <location>
        <begin position="20"/>
        <end position="266"/>
    </location>
</feature>
<keyword evidence="3 5" id="KW-0732">Signal</keyword>
<name>A0A4R7KT76_9CLOT</name>
<dbReference type="SMART" id="SM00062">
    <property type="entry name" value="PBPb"/>
    <property type="match status" value="1"/>
</dbReference>
<dbReference type="SMART" id="SM00079">
    <property type="entry name" value="PBPe"/>
    <property type="match status" value="1"/>
</dbReference>
<evidence type="ECO:0000259" key="6">
    <source>
        <dbReference type="SMART" id="SM00062"/>
    </source>
</evidence>
<dbReference type="GO" id="GO:0015276">
    <property type="term" value="F:ligand-gated monoatomic ion channel activity"/>
    <property type="evidence" value="ECO:0007669"/>
    <property type="project" value="InterPro"/>
</dbReference>
<evidence type="ECO:0000256" key="3">
    <source>
        <dbReference type="ARBA" id="ARBA00022729"/>
    </source>
</evidence>
<dbReference type="Proteomes" id="UP000295325">
    <property type="component" value="Unassembled WGS sequence"/>
</dbReference>
<dbReference type="Gene3D" id="3.40.190.10">
    <property type="entry name" value="Periplasmic binding protein-like II"/>
    <property type="match status" value="2"/>
</dbReference>
<dbReference type="InterPro" id="IPR001320">
    <property type="entry name" value="Iontro_rcpt_C"/>
</dbReference>
<dbReference type="OrthoDB" id="9775197at2"/>
<evidence type="ECO:0000313" key="8">
    <source>
        <dbReference type="EMBL" id="TDT63288.1"/>
    </source>
</evidence>
<keyword evidence="9" id="KW-1185">Reference proteome</keyword>
<comment type="caution">
    <text evidence="8">The sequence shown here is derived from an EMBL/GenBank/DDBJ whole genome shotgun (WGS) entry which is preliminary data.</text>
</comment>
<dbReference type="PANTHER" id="PTHR35936">
    <property type="entry name" value="MEMBRANE-BOUND LYTIC MUREIN TRANSGLYCOSYLASE F"/>
    <property type="match status" value="1"/>
</dbReference>
<dbReference type="SUPFAM" id="SSF53850">
    <property type="entry name" value="Periplasmic binding protein-like II"/>
    <property type="match status" value="1"/>
</dbReference>
<dbReference type="CDD" id="cd00996">
    <property type="entry name" value="PBP2_AatB_like"/>
    <property type="match status" value="1"/>
</dbReference>
<proteinExistence type="inferred from homology"/>
<sequence length="266" mass="29350">MKKFLAIIISILVLSSLLAGCGKSKASSTPVNEIKQKGKFIVGLDDSFPPMGFRDEKGEIVGFDIDLAKEAAKRMGLEVEFKPVVWDGVLLSLKNKDIDVIWNGLTITEERKKQIDFTKPYLEDRQIVVVKGNSNIASKKDLAGKVIGLQLGSTSEQALNSDAETAKSIKELRKYSNNTEALMDLKAGRIDAVVVDEISGRYYVAKNPGDYKILNEDFGKQIVGVGVRKEDTAFKEELDKVLDEMKKDGTAAEISKKWFGADILTK</sequence>
<feature type="signal peptide" evidence="5">
    <location>
        <begin position="1"/>
        <end position="19"/>
    </location>
</feature>
<dbReference type="InterPro" id="IPR018313">
    <property type="entry name" value="SBP_3_CS"/>
</dbReference>
<dbReference type="InterPro" id="IPR001638">
    <property type="entry name" value="Solute-binding_3/MltF_N"/>
</dbReference>
<dbReference type="EMBL" id="SOAZ01000002">
    <property type="protein sequence ID" value="TDT63288.1"/>
    <property type="molecule type" value="Genomic_DNA"/>
</dbReference>
<evidence type="ECO:0000256" key="1">
    <source>
        <dbReference type="ARBA" id="ARBA00004196"/>
    </source>
</evidence>
<dbReference type="GO" id="GO:0016020">
    <property type="term" value="C:membrane"/>
    <property type="evidence" value="ECO:0007669"/>
    <property type="project" value="InterPro"/>
</dbReference>
<dbReference type="GO" id="GO:0030313">
    <property type="term" value="C:cell envelope"/>
    <property type="evidence" value="ECO:0007669"/>
    <property type="project" value="UniProtKB-SubCell"/>
</dbReference>
<comment type="similarity">
    <text evidence="2 4">Belongs to the bacterial solute-binding protein 3 family.</text>
</comment>
<organism evidence="8 9">
    <name type="scientific">Fonticella tunisiensis</name>
    <dbReference type="NCBI Taxonomy" id="1096341"/>
    <lineage>
        <taxon>Bacteria</taxon>
        <taxon>Bacillati</taxon>
        <taxon>Bacillota</taxon>
        <taxon>Clostridia</taxon>
        <taxon>Eubacteriales</taxon>
        <taxon>Clostridiaceae</taxon>
        <taxon>Fonticella</taxon>
    </lineage>
</organism>
<evidence type="ECO:0000259" key="7">
    <source>
        <dbReference type="SMART" id="SM00079"/>
    </source>
</evidence>
<evidence type="ECO:0000313" key="9">
    <source>
        <dbReference type="Proteomes" id="UP000295325"/>
    </source>
</evidence>
<dbReference type="RefSeq" id="WP_133626952.1">
    <property type="nucleotide sequence ID" value="NZ_SOAZ01000002.1"/>
</dbReference>
<dbReference type="PROSITE" id="PS01039">
    <property type="entry name" value="SBP_BACTERIAL_3"/>
    <property type="match status" value="1"/>
</dbReference>
<feature type="domain" description="Ionotropic glutamate receptor C-terminal" evidence="7">
    <location>
        <begin position="39"/>
        <end position="261"/>
    </location>
</feature>
<dbReference type="AlphaFoldDB" id="A0A4R7KT76"/>
<protein>
    <submittedName>
        <fullName evidence="8">Amino acid ABC transporter substrate-binding protein (PAAT family)</fullName>
    </submittedName>
</protein>
<dbReference type="PANTHER" id="PTHR35936:SF34">
    <property type="entry name" value="ABC TRANSPORTER EXTRACELLULAR-BINDING PROTEIN YCKB-RELATED"/>
    <property type="match status" value="1"/>
</dbReference>